<feature type="compositionally biased region" description="Polar residues" evidence="1">
    <location>
        <begin position="1"/>
        <end position="20"/>
    </location>
</feature>
<name>A0A5B7CPG4_PORTR</name>
<evidence type="ECO:0000313" key="3">
    <source>
        <dbReference type="Proteomes" id="UP000324222"/>
    </source>
</evidence>
<proteinExistence type="predicted"/>
<dbReference type="EMBL" id="VSRR010000142">
    <property type="protein sequence ID" value="MPC11048.1"/>
    <property type="molecule type" value="Genomic_DNA"/>
</dbReference>
<gene>
    <name evidence="2" type="ORF">E2C01_003701</name>
</gene>
<feature type="region of interest" description="Disordered" evidence="1">
    <location>
        <begin position="1"/>
        <end position="71"/>
    </location>
</feature>
<dbReference type="AlphaFoldDB" id="A0A5B7CPG4"/>
<protein>
    <submittedName>
        <fullName evidence="2">Uncharacterized protein</fullName>
    </submittedName>
</protein>
<organism evidence="2 3">
    <name type="scientific">Portunus trituberculatus</name>
    <name type="common">Swimming crab</name>
    <name type="synonym">Neptunus trituberculatus</name>
    <dbReference type="NCBI Taxonomy" id="210409"/>
    <lineage>
        <taxon>Eukaryota</taxon>
        <taxon>Metazoa</taxon>
        <taxon>Ecdysozoa</taxon>
        <taxon>Arthropoda</taxon>
        <taxon>Crustacea</taxon>
        <taxon>Multicrustacea</taxon>
        <taxon>Malacostraca</taxon>
        <taxon>Eumalacostraca</taxon>
        <taxon>Eucarida</taxon>
        <taxon>Decapoda</taxon>
        <taxon>Pleocyemata</taxon>
        <taxon>Brachyura</taxon>
        <taxon>Eubrachyura</taxon>
        <taxon>Portunoidea</taxon>
        <taxon>Portunidae</taxon>
        <taxon>Portuninae</taxon>
        <taxon>Portunus</taxon>
    </lineage>
</organism>
<dbReference type="Proteomes" id="UP000324222">
    <property type="component" value="Unassembled WGS sequence"/>
</dbReference>
<evidence type="ECO:0000313" key="2">
    <source>
        <dbReference type="EMBL" id="MPC11048.1"/>
    </source>
</evidence>
<keyword evidence="3" id="KW-1185">Reference proteome</keyword>
<feature type="compositionally biased region" description="Polar residues" evidence="1">
    <location>
        <begin position="28"/>
        <end position="38"/>
    </location>
</feature>
<evidence type="ECO:0000256" key="1">
    <source>
        <dbReference type="SAM" id="MobiDB-lite"/>
    </source>
</evidence>
<sequence length="71" mass="7848">MEKATYNTNECKNRASTGKKSTCKKIQKPSSLPKSSTLDYPLPGWSLHGVKEQQDPQQDEGDGYPCVSDQS</sequence>
<comment type="caution">
    <text evidence="2">The sequence shown here is derived from an EMBL/GenBank/DDBJ whole genome shotgun (WGS) entry which is preliminary data.</text>
</comment>
<accession>A0A5B7CPG4</accession>
<reference evidence="2 3" key="1">
    <citation type="submission" date="2019-05" db="EMBL/GenBank/DDBJ databases">
        <title>Another draft genome of Portunus trituberculatus and its Hox gene families provides insights of decapod evolution.</title>
        <authorList>
            <person name="Jeong J.-H."/>
            <person name="Song I."/>
            <person name="Kim S."/>
            <person name="Choi T."/>
            <person name="Kim D."/>
            <person name="Ryu S."/>
            <person name="Kim W."/>
        </authorList>
    </citation>
    <scope>NUCLEOTIDE SEQUENCE [LARGE SCALE GENOMIC DNA]</scope>
    <source>
        <tissue evidence="2">Muscle</tissue>
    </source>
</reference>